<comment type="caution">
    <text evidence="1">The sequence shown here is derived from an EMBL/GenBank/DDBJ whole genome shotgun (WGS) entry which is preliminary data.</text>
</comment>
<dbReference type="AlphaFoldDB" id="A0AAV4MXT7"/>
<accession>A0AAV4MXT7</accession>
<proteinExistence type="predicted"/>
<protein>
    <submittedName>
        <fullName evidence="1">Uncharacterized protein</fullName>
    </submittedName>
</protein>
<evidence type="ECO:0000313" key="1">
    <source>
        <dbReference type="EMBL" id="GIX76137.1"/>
    </source>
</evidence>
<keyword evidence="2" id="KW-1185">Reference proteome</keyword>
<dbReference type="Proteomes" id="UP001054945">
    <property type="component" value="Unassembled WGS sequence"/>
</dbReference>
<gene>
    <name evidence="1" type="ORF">CEXT_47991</name>
</gene>
<evidence type="ECO:0000313" key="2">
    <source>
        <dbReference type="Proteomes" id="UP001054945"/>
    </source>
</evidence>
<organism evidence="1 2">
    <name type="scientific">Caerostris extrusa</name>
    <name type="common">Bark spider</name>
    <name type="synonym">Caerostris bankana</name>
    <dbReference type="NCBI Taxonomy" id="172846"/>
    <lineage>
        <taxon>Eukaryota</taxon>
        <taxon>Metazoa</taxon>
        <taxon>Ecdysozoa</taxon>
        <taxon>Arthropoda</taxon>
        <taxon>Chelicerata</taxon>
        <taxon>Arachnida</taxon>
        <taxon>Araneae</taxon>
        <taxon>Araneomorphae</taxon>
        <taxon>Entelegynae</taxon>
        <taxon>Araneoidea</taxon>
        <taxon>Araneidae</taxon>
        <taxon>Caerostris</taxon>
    </lineage>
</organism>
<dbReference type="EMBL" id="BPLR01020231">
    <property type="protein sequence ID" value="GIX76137.1"/>
    <property type="molecule type" value="Genomic_DNA"/>
</dbReference>
<reference evidence="1 2" key="1">
    <citation type="submission" date="2021-06" db="EMBL/GenBank/DDBJ databases">
        <title>Caerostris extrusa draft genome.</title>
        <authorList>
            <person name="Kono N."/>
            <person name="Arakawa K."/>
        </authorList>
    </citation>
    <scope>NUCLEOTIDE SEQUENCE [LARGE SCALE GENOMIC DNA]</scope>
</reference>
<name>A0AAV4MXT7_CAEEX</name>
<sequence>MAARKAKFALSTSKQCRHRVIARLQCLHSLQRYGCISSSWKSLQMVELALYPMHIQQFVLQPGLSSIVHNNVSSIGGIL</sequence>